<dbReference type="EMBL" id="BAABJP010000056">
    <property type="protein sequence ID" value="GAA5173361.1"/>
    <property type="molecule type" value="Genomic_DNA"/>
</dbReference>
<organism evidence="3 4">
    <name type="scientific">Pseudonocardia eucalypti</name>
    <dbReference type="NCBI Taxonomy" id="648755"/>
    <lineage>
        <taxon>Bacteria</taxon>
        <taxon>Bacillati</taxon>
        <taxon>Actinomycetota</taxon>
        <taxon>Actinomycetes</taxon>
        <taxon>Pseudonocardiales</taxon>
        <taxon>Pseudonocardiaceae</taxon>
        <taxon>Pseudonocardia</taxon>
    </lineage>
</organism>
<sequence length="140" mass="13726">MSRPSPAVALPGLAAALLAGALAVQPVSAPAAEMTPVRLVAEAGPLVPERSPDNDEGDVGSADGSSRSDRSDFGLSSGGSGKKGDEQQDILEGESGSGKPRSSGAQGGGKHSGKDDEGDGGSWIGKLLDSIFSGIAKALG</sequence>
<evidence type="ECO:0000256" key="2">
    <source>
        <dbReference type="SAM" id="SignalP"/>
    </source>
</evidence>
<feature type="region of interest" description="Disordered" evidence="1">
    <location>
        <begin position="43"/>
        <end position="125"/>
    </location>
</feature>
<comment type="caution">
    <text evidence="3">The sequence shown here is derived from an EMBL/GenBank/DDBJ whole genome shotgun (WGS) entry which is preliminary data.</text>
</comment>
<reference evidence="4" key="1">
    <citation type="journal article" date="2019" name="Int. J. Syst. Evol. Microbiol.">
        <title>The Global Catalogue of Microorganisms (GCM) 10K type strain sequencing project: providing services to taxonomists for standard genome sequencing and annotation.</title>
        <authorList>
            <consortium name="The Broad Institute Genomics Platform"/>
            <consortium name="The Broad Institute Genome Sequencing Center for Infectious Disease"/>
            <person name="Wu L."/>
            <person name="Ma J."/>
        </authorList>
    </citation>
    <scope>NUCLEOTIDE SEQUENCE [LARGE SCALE GENOMIC DNA]</scope>
    <source>
        <strain evidence="4">JCM 18303</strain>
    </source>
</reference>
<protein>
    <submittedName>
        <fullName evidence="3">Uncharacterized protein</fullName>
    </submittedName>
</protein>
<feature type="chain" id="PRO_5045865030" evidence="2">
    <location>
        <begin position="32"/>
        <end position="140"/>
    </location>
</feature>
<gene>
    <name evidence="3" type="ORF">GCM10023321_74670</name>
</gene>
<proteinExistence type="predicted"/>
<feature type="signal peptide" evidence="2">
    <location>
        <begin position="1"/>
        <end position="31"/>
    </location>
</feature>
<evidence type="ECO:0000256" key="1">
    <source>
        <dbReference type="SAM" id="MobiDB-lite"/>
    </source>
</evidence>
<name>A0ABP9R940_9PSEU</name>
<dbReference type="Proteomes" id="UP001428817">
    <property type="component" value="Unassembled WGS sequence"/>
</dbReference>
<keyword evidence="4" id="KW-1185">Reference proteome</keyword>
<evidence type="ECO:0000313" key="3">
    <source>
        <dbReference type="EMBL" id="GAA5173361.1"/>
    </source>
</evidence>
<keyword evidence="2" id="KW-0732">Signal</keyword>
<accession>A0ABP9R940</accession>
<dbReference type="RefSeq" id="WP_185066320.1">
    <property type="nucleotide sequence ID" value="NZ_BAABJP010000056.1"/>
</dbReference>
<evidence type="ECO:0000313" key="4">
    <source>
        <dbReference type="Proteomes" id="UP001428817"/>
    </source>
</evidence>